<evidence type="ECO:0000256" key="3">
    <source>
        <dbReference type="ARBA" id="ARBA00004947"/>
    </source>
</evidence>
<dbReference type="InterPro" id="IPR036291">
    <property type="entry name" value="NAD(P)-bd_dom_sf"/>
</dbReference>
<evidence type="ECO:0000256" key="7">
    <source>
        <dbReference type="ARBA" id="ARBA00023027"/>
    </source>
</evidence>
<dbReference type="Gene3D" id="3.90.25.10">
    <property type="entry name" value="UDP-galactose 4-epimerase, domain 1"/>
    <property type="match status" value="1"/>
</dbReference>
<dbReference type="RefSeq" id="WP_213946593.1">
    <property type="nucleotide sequence ID" value="NZ_JAHCMY010000018.1"/>
</dbReference>
<dbReference type="InterPro" id="IPR005886">
    <property type="entry name" value="UDP_G4E"/>
</dbReference>
<feature type="domain" description="NAD-dependent epimerase/dehydratase" evidence="11">
    <location>
        <begin position="9"/>
        <end position="260"/>
    </location>
</feature>
<comment type="catalytic activity">
    <reaction evidence="1 10">
        <text>UDP-alpha-D-glucose = UDP-alpha-D-galactose</text>
        <dbReference type="Rhea" id="RHEA:22168"/>
        <dbReference type="ChEBI" id="CHEBI:58885"/>
        <dbReference type="ChEBI" id="CHEBI:66914"/>
        <dbReference type="EC" id="5.1.3.2"/>
    </reaction>
</comment>
<sequence length="338" mass="37852">MNNKTPTSILITGGAGYIGSHTCRILSKKGLNLVVLDNLEYGHRDALEVSENLHFYQGSVGNESLLKKIFINHKIEAVVHFAAYTYVGESVAQPEKYYENNILQPMTLLRVMKSFGCVNIIFSSTCATYGNPHYLPLDENHPQHPVSPYGKSKYFLEQIIRDYSKAYGFRYVFLRYFNASGAAMDGSIGEDHDPETHLIPLLLKTAKGESGPLKIFGNDYETPDGTCLRDYIHVEDLAEAHFLALSYLQQRKASNAFNLGTGKGYSVMEVIHEVENVTNRKVPFEIVPRREGDATSLVAQASLAKSQLGWEAKHKSLYSIVESAWKWENGPSNGKYNN</sequence>
<evidence type="ECO:0000256" key="6">
    <source>
        <dbReference type="ARBA" id="ARBA00018569"/>
    </source>
</evidence>
<accession>A0AAP2CL59</accession>
<comment type="pathway">
    <text evidence="3 10">Carbohydrate metabolism; galactose metabolism.</text>
</comment>
<dbReference type="Pfam" id="PF01370">
    <property type="entry name" value="Epimerase"/>
    <property type="match status" value="1"/>
</dbReference>
<dbReference type="AlphaFoldDB" id="A0AAP2CL59"/>
<evidence type="ECO:0000256" key="1">
    <source>
        <dbReference type="ARBA" id="ARBA00000083"/>
    </source>
</evidence>
<protein>
    <recommendedName>
        <fullName evidence="6 10">UDP-glucose 4-epimerase</fullName>
        <ecNumber evidence="5 10">5.1.3.2</ecNumber>
    </recommendedName>
</protein>
<dbReference type="PANTHER" id="PTHR43725:SF53">
    <property type="entry name" value="UDP-ARABINOSE 4-EPIMERASE 1"/>
    <property type="match status" value="1"/>
</dbReference>
<dbReference type="PANTHER" id="PTHR43725">
    <property type="entry name" value="UDP-GLUCOSE 4-EPIMERASE"/>
    <property type="match status" value="1"/>
</dbReference>
<dbReference type="NCBIfam" id="TIGR01179">
    <property type="entry name" value="galE"/>
    <property type="match status" value="1"/>
</dbReference>
<dbReference type="EMBL" id="JAHCMY010000018">
    <property type="protein sequence ID" value="MBS9525734.1"/>
    <property type="molecule type" value="Genomic_DNA"/>
</dbReference>
<evidence type="ECO:0000256" key="10">
    <source>
        <dbReference type="RuleBase" id="RU366046"/>
    </source>
</evidence>
<keyword evidence="13" id="KW-1185">Reference proteome</keyword>
<evidence type="ECO:0000256" key="5">
    <source>
        <dbReference type="ARBA" id="ARBA00013189"/>
    </source>
</evidence>
<dbReference type="InterPro" id="IPR001509">
    <property type="entry name" value="Epimerase_deHydtase"/>
</dbReference>
<evidence type="ECO:0000256" key="2">
    <source>
        <dbReference type="ARBA" id="ARBA00001911"/>
    </source>
</evidence>
<reference evidence="12 13" key="1">
    <citation type="submission" date="2021-05" db="EMBL/GenBank/DDBJ databases">
        <authorList>
            <person name="Zhang Z.D."/>
            <person name="Osman G."/>
        </authorList>
    </citation>
    <scope>NUCLEOTIDE SEQUENCE [LARGE SCALE GENOMIC DNA]</scope>
    <source>
        <strain evidence="12 13">KCTC 32217</strain>
    </source>
</reference>
<keyword evidence="8 10" id="KW-0413">Isomerase</keyword>
<name>A0AAP2CL59_9BACT</name>
<comment type="caution">
    <text evidence="12">The sequence shown here is derived from an EMBL/GenBank/DDBJ whole genome shotgun (WGS) entry which is preliminary data.</text>
</comment>
<dbReference type="GO" id="GO:0003978">
    <property type="term" value="F:UDP-glucose 4-epimerase activity"/>
    <property type="evidence" value="ECO:0007669"/>
    <property type="project" value="UniProtKB-UniRule"/>
</dbReference>
<dbReference type="SUPFAM" id="SSF51735">
    <property type="entry name" value="NAD(P)-binding Rossmann-fold domains"/>
    <property type="match status" value="1"/>
</dbReference>
<organism evidence="12 13">
    <name type="scientific">Litoribacter ruber</name>
    <dbReference type="NCBI Taxonomy" id="702568"/>
    <lineage>
        <taxon>Bacteria</taxon>
        <taxon>Pseudomonadati</taxon>
        <taxon>Bacteroidota</taxon>
        <taxon>Cytophagia</taxon>
        <taxon>Cytophagales</taxon>
        <taxon>Cyclobacteriaceae</taxon>
        <taxon>Litoribacter</taxon>
    </lineage>
</organism>
<evidence type="ECO:0000256" key="9">
    <source>
        <dbReference type="ARBA" id="ARBA00023277"/>
    </source>
</evidence>
<dbReference type="CDD" id="cd05247">
    <property type="entry name" value="UDP_G4E_1_SDR_e"/>
    <property type="match status" value="1"/>
</dbReference>
<keyword evidence="7 10" id="KW-0520">NAD</keyword>
<evidence type="ECO:0000259" key="11">
    <source>
        <dbReference type="Pfam" id="PF01370"/>
    </source>
</evidence>
<comment type="subunit">
    <text evidence="10">Homodimer.</text>
</comment>
<dbReference type="Gene3D" id="3.40.50.720">
    <property type="entry name" value="NAD(P)-binding Rossmann-like Domain"/>
    <property type="match status" value="1"/>
</dbReference>
<evidence type="ECO:0000256" key="8">
    <source>
        <dbReference type="ARBA" id="ARBA00023235"/>
    </source>
</evidence>
<dbReference type="Proteomes" id="UP001319104">
    <property type="component" value="Unassembled WGS sequence"/>
</dbReference>
<evidence type="ECO:0000313" key="13">
    <source>
        <dbReference type="Proteomes" id="UP001319104"/>
    </source>
</evidence>
<proteinExistence type="inferred from homology"/>
<evidence type="ECO:0000256" key="4">
    <source>
        <dbReference type="ARBA" id="ARBA00007637"/>
    </source>
</evidence>
<dbReference type="GO" id="GO:0006012">
    <property type="term" value="P:galactose metabolic process"/>
    <property type="evidence" value="ECO:0007669"/>
    <property type="project" value="InterPro"/>
</dbReference>
<keyword evidence="9 10" id="KW-0119">Carbohydrate metabolism</keyword>
<evidence type="ECO:0000313" key="12">
    <source>
        <dbReference type="EMBL" id="MBS9525734.1"/>
    </source>
</evidence>
<gene>
    <name evidence="12" type="primary">galE</name>
    <name evidence="12" type="ORF">KI659_17070</name>
</gene>
<comment type="similarity">
    <text evidence="4 10">Belongs to the NAD(P)-dependent epimerase/dehydratase family.</text>
</comment>
<dbReference type="EC" id="5.1.3.2" evidence="5 10"/>
<comment type="cofactor">
    <cofactor evidence="2 10">
        <name>NAD(+)</name>
        <dbReference type="ChEBI" id="CHEBI:57540"/>
    </cofactor>
</comment>